<dbReference type="EMBL" id="UGYN01000002">
    <property type="protein sequence ID" value="SUI43493.1"/>
    <property type="molecule type" value="Genomic_DNA"/>
</dbReference>
<dbReference type="AlphaFoldDB" id="A0A379YCQ4"/>
<keyword evidence="3 6" id="KW-0812">Transmembrane</keyword>
<evidence type="ECO:0000256" key="3">
    <source>
        <dbReference type="ARBA" id="ARBA00022692"/>
    </source>
</evidence>
<organism evidence="7 8">
    <name type="scientific">Serratia quinivorans</name>
    <dbReference type="NCBI Taxonomy" id="137545"/>
    <lineage>
        <taxon>Bacteria</taxon>
        <taxon>Pseudomonadati</taxon>
        <taxon>Pseudomonadota</taxon>
        <taxon>Gammaproteobacteria</taxon>
        <taxon>Enterobacterales</taxon>
        <taxon>Yersiniaceae</taxon>
        <taxon>Serratia</taxon>
    </lineage>
</organism>
<evidence type="ECO:0000256" key="1">
    <source>
        <dbReference type="ARBA" id="ARBA00004141"/>
    </source>
</evidence>
<evidence type="ECO:0000256" key="2">
    <source>
        <dbReference type="ARBA" id="ARBA00009773"/>
    </source>
</evidence>
<reference evidence="7 8" key="1">
    <citation type="submission" date="2018-06" db="EMBL/GenBank/DDBJ databases">
        <authorList>
            <consortium name="Pathogen Informatics"/>
            <person name="Doyle S."/>
        </authorList>
    </citation>
    <scope>NUCLEOTIDE SEQUENCE [LARGE SCALE GENOMIC DNA]</scope>
    <source>
        <strain evidence="7 8">NCTC11544</strain>
    </source>
</reference>
<dbReference type="Pfam" id="PF01594">
    <property type="entry name" value="AI-2E_transport"/>
    <property type="match status" value="1"/>
</dbReference>
<feature type="transmembrane region" description="Helical" evidence="6">
    <location>
        <begin position="10"/>
        <end position="27"/>
    </location>
</feature>
<gene>
    <name evidence="7" type="primary">tqsA_2</name>
    <name evidence="7" type="ORF">NCTC11544_00221</name>
</gene>
<feature type="transmembrane region" description="Helical" evidence="6">
    <location>
        <begin position="144"/>
        <end position="163"/>
    </location>
</feature>
<proteinExistence type="inferred from homology"/>
<comment type="similarity">
    <text evidence="2">Belongs to the autoinducer-2 exporter (AI-2E) (TC 2.A.86) family.</text>
</comment>
<evidence type="ECO:0000313" key="7">
    <source>
        <dbReference type="EMBL" id="SUI43493.1"/>
    </source>
</evidence>
<comment type="subcellular location">
    <subcellularLocation>
        <location evidence="1">Membrane</location>
        <topology evidence="1">Multi-pass membrane protein</topology>
    </subcellularLocation>
</comment>
<dbReference type="NCBIfam" id="NF008930">
    <property type="entry name" value="PRK12287.1"/>
    <property type="match status" value="1"/>
</dbReference>
<feature type="transmembrane region" description="Helical" evidence="6">
    <location>
        <begin position="197"/>
        <end position="218"/>
    </location>
</feature>
<protein>
    <submittedName>
        <fullName evidence="7">Transport of quorum-sensing signal protein</fullName>
    </submittedName>
</protein>
<dbReference type="Proteomes" id="UP000255529">
    <property type="component" value="Unassembled WGS sequence"/>
</dbReference>
<evidence type="ECO:0000256" key="5">
    <source>
        <dbReference type="ARBA" id="ARBA00023136"/>
    </source>
</evidence>
<keyword evidence="4 6" id="KW-1133">Transmembrane helix</keyword>
<dbReference type="GO" id="GO:0016020">
    <property type="term" value="C:membrane"/>
    <property type="evidence" value="ECO:0007669"/>
    <property type="project" value="UniProtKB-SubCell"/>
</dbReference>
<sequence>MGRTLLTDRSLRLAIMLAMLVIILAGVKAAVDVVVPFLLALFLAMVLNPLVAQLERWRVPRVLGVSLLVVVVVVLLMLFVGVLGASLNEFARSLPQYRGLMLEKLSELQHYADRFNITISTEAMLQYVDPSAAMNLITRLLSRFSGAMTNIFLLLMTVVFMLFEVQLLPYKLQQALDKPSEGMANIQRALDGVTRYLLIKTAISLATGIIVWAFLAVIDVRFAFIWGAAGVPAELYSQYWLGDRRRSAADSGSVI</sequence>
<evidence type="ECO:0000256" key="6">
    <source>
        <dbReference type="SAM" id="Phobius"/>
    </source>
</evidence>
<feature type="transmembrane region" description="Helical" evidence="6">
    <location>
        <begin position="63"/>
        <end position="87"/>
    </location>
</feature>
<name>A0A379YCQ4_9GAMM</name>
<keyword evidence="5 6" id="KW-0472">Membrane</keyword>
<dbReference type="InterPro" id="IPR002549">
    <property type="entry name" value="AI-2E-like"/>
</dbReference>
<accession>A0A379YCQ4</accession>
<evidence type="ECO:0000256" key="4">
    <source>
        <dbReference type="ARBA" id="ARBA00022989"/>
    </source>
</evidence>
<evidence type="ECO:0000313" key="8">
    <source>
        <dbReference type="Proteomes" id="UP000255529"/>
    </source>
</evidence>